<evidence type="ECO:0000313" key="10">
    <source>
        <dbReference type="Proteomes" id="UP000196158"/>
    </source>
</evidence>
<dbReference type="GO" id="GO:0016237">
    <property type="term" value="P:microautophagy"/>
    <property type="evidence" value="ECO:0007669"/>
    <property type="project" value="TreeGrafter"/>
</dbReference>
<dbReference type="OrthoDB" id="5588846at2759"/>
<dbReference type="Proteomes" id="UP000196158">
    <property type="component" value="Unassembled WGS sequence"/>
</dbReference>
<dbReference type="STRING" id="1789683.A0A1X7R613"/>
<accession>A0A1X7R613</accession>
<dbReference type="InterPro" id="IPR004331">
    <property type="entry name" value="SPX_dom"/>
</dbReference>
<dbReference type="GO" id="GO:0033254">
    <property type="term" value="C:vacuolar transporter chaperone complex"/>
    <property type="evidence" value="ECO:0007669"/>
    <property type="project" value="TreeGrafter"/>
</dbReference>
<evidence type="ECO:0000259" key="8">
    <source>
        <dbReference type="PROSITE" id="PS51382"/>
    </source>
</evidence>
<sequence length="869" mass="99839">MKFGTQILDKSVPQWRHNNIDYQKLKLSIKRATTESGDDETDKINLIRCSNLFLEQFNSVNLFTSLKIKEISSKIISIENLIIKYSQVLENLNFETLTTEESKRQIKTIQTATIRCSKELKMLSRYLILQRIAVRKLFKKFVKYYPKGKKEAEIYIETLRNSEQLKKGYEGISFMELGLDPYLLEISLIFDVLDDLDKKAIKSLDVIKTSLVNTSTDNIRHLEDIKDRLPTEPIKEIQSTIEFDTIFWGKSKLVSRFILSNENSEEFKFVLLSSKFQILDDEIISTSREIVDNSKNIRNFAQNDSARSVRSYNELRNIASFSSLVGSSKAKGSKDGSQSLTSNIHMSLMASAENISNDTTYMRELLKNANYNEHPTFLVQSDIGIKCVLQCHVGGLRDHVITNTLPLRYIHDCIDKDEIKDIQRLGPLNKLSMEWLNSKHLKPANERITFKRTRFVSYTSAGTYLITLDENIAIDTFSIVPHSVFEIREITSPKSNSASRSPDFDHQQEIQDISYIYNSLIENKIQCYPIDRSATIWSICYAIRDSNEITYDLFSYILKDEYILEDNDSLKDNEFFELGKDKVLEMCTSEFRRRHPNNVSNGIPQSLASKLELKKKRNTESKQNSNNSSREGSNGITQVPKKESIRYWNEFDDGEDNAVANTFYVDAYGDDNISSNQSDGGLLRFDRKFVNSMYATCQSIRKFLNLPYVDSNRISRSRYGSIVSENDTASITTSGHTRSNSYADIQQLIQFHEQDLNDSDSVYELRHDEILSLMYLFSLLASCLTSGICLSIIVTIFREEEENIQIDHITLLITIIIISLLISLLLTSGSLLLLFSRYAYAPLWHYISCFVVFLLVTCTACYGIIEIFT</sequence>
<organism evidence="9 10">
    <name type="scientific">Maudiozyma saulgeensis</name>
    <dbReference type="NCBI Taxonomy" id="1789683"/>
    <lineage>
        <taxon>Eukaryota</taxon>
        <taxon>Fungi</taxon>
        <taxon>Dikarya</taxon>
        <taxon>Ascomycota</taxon>
        <taxon>Saccharomycotina</taxon>
        <taxon>Saccharomycetes</taxon>
        <taxon>Saccharomycetales</taxon>
        <taxon>Saccharomycetaceae</taxon>
        <taxon>Maudiozyma</taxon>
    </lineage>
</organism>
<evidence type="ECO:0000256" key="5">
    <source>
        <dbReference type="ARBA" id="ARBA00023136"/>
    </source>
</evidence>
<feature type="transmembrane region" description="Helical" evidence="7">
    <location>
        <begin position="809"/>
        <end position="831"/>
    </location>
</feature>
<feature type="region of interest" description="Disordered" evidence="6">
    <location>
        <begin position="614"/>
        <end position="639"/>
    </location>
</feature>
<feature type="transmembrane region" description="Helical" evidence="7">
    <location>
        <begin position="773"/>
        <end position="797"/>
    </location>
</feature>
<keyword evidence="4 7" id="KW-1133">Transmembrane helix</keyword>
<feature type="compositionally biased region" description="Low complexity" evidence="6">
    <location>
        <begin position="624"/>
        <end position="635"/>
    </location>
</feature>
<keyword evidence="3 7" id="KW-0812">Transmembrane</keyword>
<evidence type="ECO:0000256" key="6">
    <source>
        <dbReference type="SAM" id="MobiDB-lite"/>
    </source>
</evidence>
<dbReference type="EMBL" id="FXLY01000007">
    <property type="protein sequence ID" value="SMN21133.1"/>
    <property type="molecule type" value="Genomic_DNA"/>
</dbReference>
<protein>
    <recommendedName>
        <fullName evidence="8">SPX domain-containing protein</fullName>
    </recommendedName>
</protein>
<dbReference type="GO" id="GO:0042144">
    <property type="term" value="P:vacuole fusion, non-autophagic"/>
    <property type="evidence" value="ECO:0007669"/>
    <property type="project" value="TreeGrafter"/>
</dbReference>
<evidence type="ECO:0000313" key="9">
    <source>
        <dbReference type="EMBL" id="SMN21133.1"/>
    </source>
</evidence>
<dbReference type="CDD" id="cd14474">
    <property type="entry name" value="SPX_YDR089W"/>
    <property type="match status" value="1"/>
</dbReference>
<feature type="transmembrane region" description="Helical" evidence="7">
    <location>
        <begin position="843"/>
        <end position="865"/>
    </location>
</feature>
<dbReference type="GO" id="GO:0000329">
    <property type="term" value="C:fungal-type vacuole membrane"/>
    <property type="evidence" value="ECO:0007669"/>
    <property type="project" value="TreeGrafter"/>
</dbReference>
<dbReference type="PANTHER" id="PTHR46140:SF1">
    <property type="entry name" value="VACUOLAR TRANSPORTER CHAPERONE COMPLEX SUBUNIT 4-RELATED"/>
    <property type="match status" value="1"/>
</dbReference>
<dbReference type="GO" id="GO:0007034">
    <property type="term" value="P:vacuolar transport"/>
    <property type="evidence" value="ECO:0007669"/>
    <property type="project" value="TreeGrafter"/>
</dbReference>
<evidence type="ECO:0000256" key="1">
    <source>
        <dbReference type="ARBA" id="ARBA00004128"/>
    </source>
</evidence>
<evidence type="ECO:0000256" key="2">
    <source>
        <dbReference type="ARBA" id="ARBA00022554"/>
    </source>
</evidence>
<reference evidence="9 10" key="1">
    <citation type="submission" date="2017-04" db="EMBL/GenBank/DDBJ databases">
        <authorList>
            <person name="Afonso C.L."/>
            <person name="Miller P.J."/>
            <person name="Scott M.A."/>
            <person name="Spackman E."/>
            <person name="Goraichik I."/>
            <person name="Dimitrov K.M."/>
            <person name="Suarez D.L."/>
            <person name="Swayne D.E."/>
        </authorList>
    </citation>
    <scope>NUCLEOTIDE SEQUENCE [LARGE SCALE GENOMIC DNA]</scope>
</reference>
<gene>
    <name evidence="9" type="ORF">KASA_0L01628G</name>
</gene>
<name>A0A1X7R613_9SACH</name>
<evidence type="ECO:0000256" key="7">
    <source>
        <dbReference type="SAM" id="Phobius"/>
    </source>
</evidence>
<proteinExistence type="predicted"/>
<dbReference type="GO" id="GO:0006799">
    <property type="term" value="P:polyphosphate biosynthetic process"/>
    <property type="evidence" value="ECO:0007669"/>
    <property type="project" value="UniProtKB-ARBA"/>
</dbReference>
<keyword evidence="10" id="KW-1185">Reference proteome</keyword>
<keyword evidence="2" id="KW-0926">Vacuole</keyword>
<dbReference type="InterPro" id="IPR051572">
    <property type="entry name" value="VTC_Complex_Subunit"/>
</dbReference>
<feature type="domain" description="SPX" evidence="8">
    <location>
        <begin position="1"/>
        <end position="155"/>
    </location>
</feature>
<keyword evidence="5 7" id="KW-0472">Membrane</keyword>
<evidence type="ECO:0000256" key="3">
    <source>
        <dbReference type="ARBA" id="ARBA00022692"/>
    </source>
</evidence>
<dbReference type="PROSITE" id="PS51382">
    <property type="entry name" value="SPX"/>
    <property type="match status" value="1"/>
</dbReference>
<dbReference type="AlphaFoldDB" id="A0A1X7R613"/>
<comment type="subcellular location">
    <subcellularLocation>
        <location evidence="1">Vacuole membrane</location>
        <topology evidence="1">Multi-pass membrane protein</topology>
    </subcellularLocation>
</comment>
<evidence type="ECO:0000256" key="4">
    <source>
        <dbReference type="ARBA" id="ARBA00022989"/>
    </source>
</evidence>
<dbReference type="PANTHER" id="PTHR46140">
    <property type="entry name" value="VACUOLAR TRANSPORTER CHAPERONE 1-RELATED"/>
    <property type="match status" value="1"/>
</dbReference>